<reference evidence="1 2" key="2">
    <citation type="submission" date="2007-08" db="EMBL/GenBank/DDBJ databases">
        <authorList>
            <person name="Fulton L."/>
            <person name="Clifton S."/>
            <person name="Fulton B."/>
            <person name="Xu J."/>
            <person name="Minx P."/>
            <person name="Pepin K.H."/>
            <person name="Johnson M."/>
            <person name="Thiruvilangam P."/>
            <person name="Bhonagiri V."/>
            <person name="Nash W.E."/>
            <person name="Wang C."/>
            <person name="Mardis E.R."/>
            <person name="Wilson R.K."/>
        </authorList>
    </citation>
    <scope>NUCLEOTIDE SEQUENCE [LARGE SCALE GENOMIC DNA]</scope>
    <source>
        <strain evidence="1 2">DSM 753</strain>
    </source>
</reference>
<evidence type="ECO:0000313" key="2">
    <source>
        <dbReference type="Proteomes" id="UP000003490"/>
    </source>
</evidence>
<dbReference type="Proteomes" id="UP000003490">
    <property type="component" value="Unassembled WGS sequence"/>
</dbReference>
<reference evidence="1 2" key="1">
    <citation type="submission" date="2007-08" db="EMBL/GenBank/DDBJ databases">
        <title>Draft genome sequence of Clostridium leptum (DSM 753).</title>
        <authorList>
            <person name="Sudarsanam P."/>
            <person name="Ley R."/>
            <person name="Guruge J."/>
            <person name="Turnbaugh P.J."/>
            <person name="Mahowald M."/>
            <person name="Liep D."/>
            <person name="Gordon J."/>
        </authorList>
    </citation>
    <scope>NUCLEOTIDE SEQUENCE [LARGE SCALE GENOMIC DNA]</scope>
    <source>
        <strain evidence="1 2">DSM 753</strain>
    </source>
</reference>
<evidence type="ECO:0000313" key="1">
    <source>
        <dbReference type="EMBL" id="EDO62755.1"/>
    </source>
</evidence>
<accession>A7VP68</accession>
<dbReference type="EMBL" id="ABCB02000012">
    <property type="protein sequence ID" value="EDO62755.1"/>
    <property type="molecule type" value="Genomic_DNA"/>
</dbReference>
<proteinExistence type="predicted"/>
<name>A7VP68_9FIRM</name>
<protein>
    <submittedName>
        <fullName evidence="1">Uncharacterized protein</fullName>
    </submittedName>
</protein>
<comment type="caution">
    <text evidence="1">The sequence shown here is derived from an EMBL/GenBank/DDBJ whole genome shotgun (WGS) entry which is preliminary data.</text>
</comment>
<organism evidence="1 2">
    <name type="scientific">[Clostridium] leptum DSM 753</name>
    <dbReference type="NCBI Taxonomy" id="428125"/>
    <lineage>
        <taxon>Bacteria</taxon>
        <taxon>Bacillati</taxon>
        <taxon>Bacillota</taxon>
        <taxon>Clostridia</taxon>
        <taxon>Eubacteriales</taxon>
        <taxon>Oscillospiraceae</taxon>
        <taxon>Oscillospiraceae incertae sedis</taxon>
    </lineage>
</organism>
<dbReference type="HOGENOM" id="CLU_3060185_0_0_9"/>
<gene>
    <name evidence="1" type="ORF">CLOLEP_00344</name>
</gene>
<dbReference type="AlphaFoldDB" id="A7VP68"/>
<sequence length="53" mass="6147">MRNRFFVIASYLKLTKGGTSPWRNKIAADVLFVFSKNGERYARHEDGSQIKIE</sequence>